<evidence type="ECO:0000256" key="5">
    <source>
        <dbReference type="ARBA" id="ARBA00023015"/>
    </source>
</evidence>
<keyword evidence="4" id="KW-1005">Bacterial flagellum biogenesis</keyword>
<evidence type="ECO:0000313" key="11">
    <source>
        <dbReference type="EMBL" id="MBD8501702.1"/>
    </source>
</evidence>
<keyword evidence="3" id="KW-0678">Repressor</keyword>
<dbReference type="InterPro" id="IPR031316">
    <property type="entry name" value="FlgM_C"/>
</dbReference>
<accession>A0ABR9B614</accession>
<dbReference type="RefSeq" id="WP_187716535.1">
    <property type="nucleotide sequence ID" value="NZ_JACTAH010000001.1"/>
</dbReference>
<evidence type="ECO:0000256" key="9">
    <source>
        <dbReference type="SAM" id="MobiDB-lite"/>
    </source>
</evidence>
<comment type="function">
    <text evidence="7">Responsible for the coupling of flagellin expression to flagellar assembly by preventing expression of the flagellin genes when a component of the middle class of proteins is defective. It negatively regulates flagellar genes by inhibiting the activity of FliA by directly binding to FliA.</text>
</comment>
<dbReference type="Pfam" id="PF04316">
    <property type="entry name" value="FlgM"/>
    <property type="match status" value="1"/>
</dbReference>
<dbReference type="EMBL" id="JACYTO010000001">
    <property type="protein sequence ID" value="MBD8501702.1"/>
    <property type="molecule type" value="Genomic_DNA"/>
</dbReference>
<dbReference type="NCBIfam" id="TIGR03824">
    <property type="entry name" value="FlgM_jcvi"/>
    <property type="match status" value="1"/>
</dbReference>
<protein>
    <recommendedName>
        <fullName evidence="2">Negative regulator of flagellin synthesis</fullName>
    </recommendedName>
    <alternativeName>
        <fullName evidence="8">Anti-sigma-28 factor</fullName>
    </alternativeName>
</protein>
<evidence type="ECO:0000259" key="10">
    <source>
        <dbReference type="Pfam" id="PF04316"/>
    </source>
</evidence>
<keyword evidence="12" id="KW-1185">Reference proteome</keyword>
<evidence type="ECO:0000256" key="1">
    <source>
        <dbReference type="ARBA" id="ARBA00005322"/>
    </source>
</evidence>
<keyword evidence="11" id="KW-0282">Flagellum</keyword>
<evidence type="ECO:0000256" key="2">
    <source>
        <dbReference type="ARBA" id="ARBA00017823"/>
    </source>
</evidence>
<evidence type="ECO:0000256" key="7">
    <source>
        <dbReference type="ARBA" id="ARBA00024739"/>
    </source>
</evidence>
<dbReference type="InterPro" id="IPR035890">
    <property type="entry name" value="Anti-sigma-28_factor_FlgM_sf"/>
</dbReference>
<evidence type="ECO:0000256" key="4">
    <source>
        <dbReference type="ARBA" id="ARBA00022795"/>
    </source>
</evidence>
<comment type="similarity">
    <text evidence="1">Belongs to the FlgM family.</text>
</comment>
<dbReference type="SUPFAM" id="SSF101498">
    <property type="entry name" value="Anti-sigma factor FlgM"/>
    <property type="match status" value="1"/>
</dbReference>
<organism evidence="11 12">
    <name type="scientific">Thauera sedimentorum</name>
    <dbReference type="NCBI Taxonomy" id="2767595"/>
    <lineage>
        <taxon>Bacteria</taxon>
        <taxon>Pseudomonadati</taxon>
        <taxon>Pseudomonadota</taxon>
        <taxon>Betaproteobacteria</taxon>
        <taxon>Rhodocyclales</taxon>
        <taxon>Zoogloeaceae</taxon>
        <taxon>Thauera</taxon>
    </lineage>
</organism>
<dbReference type="Proteomes" id="UP000603602">
    <property type="component" value="Unassembled WGS sequence"/>
</dbReference>
<keyword evidence="5" id="KW-0805">Transcription regulation</keyword>
<proteinExistence type="inferred from homology"/>
<evidence type="ECO:0000256" key="6">
    <source>
        <dbReference type="ARBA" id="ARBA00023163"/>
    </source>
</evidence>
<evidence type="ECO:0000313" key="12">
    <source>
        <dbReference type="Proteomes" id="UP000603602"/>
    </source>
</evidence>
<feature type="domain" description="Anti-sigma-28 factor FlgM C-terminal" evidence="10">
    <location>
        <begin position="35"/>
        <end position="89"/>
    </location>
</feature>
<gene>
    <name evidence="11" type="primary">flgM</name>
    <name evidence="11" type="ORF">IFO67_02300</name>
</gene>
<name>A0ABR9B614_9RHOO</name>
<sequence length="102" mass="10563">MKIDSAVKSLGGPQAGETKPRQQAGTGPAPAAGGDKVQLSSLSSSLQKAETAIANAPVVDRARVDEIRQAISEGRFKIDAGRIADGLIDSVRQMLNENPGHS</sequence>
<reference evidence="12" key="1">
    <citation type="submission" date="2023-07" db="EMBL/GenBank/DDBJ databases">
        <title>Thauera sp. CAU 1555 isolated from sand of Yaerae Beach.</title>
        <authorList>
            <person name="Kim W."/>
        </authorList>
    </citation>
    <scope>NUCLEOTIDE SEQUENCE [LARGE SCALE GENOMIC DNA]</scope>
    <source>
        <strain evidence="12">CAU 1555</strain>
    </source>
</reference>
<keyword evidence="6" id="KW-0804">Transcription</keyword>
<comment type="caution">
    <text evidence="11">The sequence shown here is derived from an EMBL/GenBank/DDBJ whole genome shotgun (WGS) entry which is preliminary data.</text>
</comment>
<dbReference type="InterPro" id="IPR007412">
    <property type="entry name" value="FlgM"/>
</dbReference>
<evidence type="ECO:0000256" key="3">
    <source>
        <dbReference type="ARBA" id="ARBA00022491"/>
    </source>
</evidence>
<evidence type="ECO:0000256" key="8">
    <source>
        <dbReference type="ARBA" id="ARBA00030117"/>
    </source>
</evidence>
<feature type="region of interest" description="Disordered" evidence="9">
    <location>
        <begin position="1"/>
        <end position="46"/>
    </location>
</feature>
<keyword evidence="11" id="KW-0966">Cell projection</keyword>
<feature type="compositionally biased region" description="Low complexity" evidence="9">
    <location>
        <begin position="24"/>
        <end position="46"/>
    </location>
</feature>
<keyword evidence="11" id="KW-0969">Cilium</keyword>